<protein>
    <submittedName>
        <fullName evidence="1">Uncharacterized protein</fullName>
    </submittedName>
</protein>
<reference evidence="2" key="1">
    <citation type="submission" date="2016-03" db="EMBL/GenBank/DDBJ databases">
        <title>Complete genome sequence of the type strain Actinoalloteichus hymeniacidonis DSM 45092.</title>
        <authorList>
            <person name="Schaffert L."/>
            <person name="Albersmeier A."/>
            <person name="Winkler A."/>
            <person name="Kalinowski J."/>
            <person name="Zotchev S."/>
            <person name="Ruckert C."/>
        </authorList>
    </citation>
    <scope>NUCLEOTIDE SEQUENCE [LARGE SCALE GENOMIC DNA]</scope>
    <source>
        <strain evidence="2">HPA177(T) (DSM 45092(T))</strain>
    </source>
</reference>
<dbReference type="RefSeq" id="WP_157421328.1">
    <property type="nucleotide sequence ID" value="NZ_CP014859.1"/>
</dbReference>
<accession>A0AAC9HVA3</accession>
<sequence>MKIKKLVPLLAIALVLYAVIAEPLWASDFVSMLLCWLETVGEAIATFIGGLVG</sequence>
<proteinExistence type="predicted"/>
<gene>
    <name evidence="1" type="ORF">TL08_26700</name>
</gene>
<dbReference type="Proteomes" id="UP000095210">
    <property type="component" value="Chromosome"/>
</dbReference>
<keyword evidence="2" id="KW-1185">Reference proteome</keyword>
<dbReference type="KEGG" id="ahm:TL08_26700"/>
<evidence type="ECO:0000313" key="1">
    <source>
        <dbReference type="EMBL" id="AOS66108.1"/>
    </source>
</evidence>
<dbReference type="EMBL" id="CP014859">
    <property type="protein sequence ID" value="AOS66108.1"/>
    <property type="molecule type" value="Genomic_DNA"/>
</dbReference>
<dbReference type="AlphaFoldDB" id="A0AAC9HVA3"/>
<name>A0AAC9HVA3_9PSEU</name>
<organism evidence="1 2">
    <name type="scientific">Actinoalloteichus hymeniacidonis</name>
    <dbReference type="NCBI Taxonomy" id="340345"/>
    <lineage>
        <taxon>Bacteria</taxon>
        <taxon>Bacillati</taxon>
        <taxon>Actinomycetota</taxon>
        <taxon>Actinomycetes</taxon>
        <taxon>Pseudonocardiales</taxon>
        <taxon>Pseudonocardiaceae</taxon>
        <taxon>Actinoalloteichus</taxon>
    </lineage>
</organism>
<evidence type="ECO:0000313" key="2">
    <source>
        <dbReference type="Proteomes" id="UP000095210"/>
    </source>
</evidence>